<sequence>MTADAAEPTTDAAAGGADYLTVALVDDIFALRVDRVHEVLDPPPMTLVPNAPDHAPGLINVRGNVVPLVDLRTRLRMARAENTETTRVIVSEVGQGEDAFAVGVRTDAVFEVIHVRDDEIEPIPEHGTRWPERFLSGVVKRDNRFVVLLDLERIVEIGQA</sequence>
<evidence type="ECO:0000313" key="2">
    <source>
        <dbReference type="Proteomes" id="UP001163223"/>
    </source>
</evidence>
<name>A0ACD4NSG1_9HYPH</name>
<reference evidence="1" key="1">
    <citation type="submission" date="2022-11" db="EMBL/GenBank/DDBJ databases">
        <title>beta-Carotene-producing bacterium, Jeongeuplla avenae sp. nov., alleviates the salt stress of Arabidopsis seedlings.</title>
        <authorList>
            <person name="Jiang L."/>
            <person name="Lee J."/>
        </authorList>
    </citation>
    <scope>NUCLEOTIDE SEQUENCE</scope>
    <source>
        <strain evidence="1">DY_R2A_6</strain>
    </source>
</reference>
<keyword evidence="2" id="KW-1185">Reference proteome</keyword>
<protein>
    <submittedName>
        <fullName evidence="1">Chemotaxis protein CheW</fullName>
    </submittedName>
</protein>
<dbReference type="Proteomes" id="UP001163223">
    <property type="component" value="Chromosome"/>
</dbReference>
<accession>A0ACD4NSG1</accession>
<gene>
    <name evidence="1" type="ORF">OXU80_06330</name>
</gene>
<evidence type="ECO:0000313" key="1">
    <source>
        <dbReference type="EMBL" id="WAJ29835.1"/>
    </source>
</evidence>
<dbReference type="EMBL" id="CP113520">
    <property type="protein sequence ID" value="WAJ29835.1"/>
    <property type="molecule type" value="Genomic_DNA"/>
</dbReference>
<organism evidence="1 2">
    <name type="scientific">Antarcticirhabdus aurantiaca</name>
    <dbReference type="NCBI Taxonomy" id="2606717"/>
    <lineage>
        <taxon>Bacteria</taxon>
        <taxon>Pseudomonadati</taxon>
        <taxon>Pseudomonadota</taxon>
        <taxon>Alphaproteobacteria</taxon>
        <taxon>Hyphomicrobiales</taxon>
        <taxon>Aurantimonadaceae</taxon>
        <taxon>Antarcticirhabdus</taxon>
    </lineage>
</organism>
<proteinExistence type="predicted"/>